<reference evidence="1 2" key="1">
    <citation type="submission" date="2019-06" db="EMBL/GenBank/DDBJ databases">
        <title>Sequencing the genomes of 1000 actinobacteria strains.</title>
        <authorList>
            <person name="Klenk H.-P."/>
        </authorList>
    </citation>
    <scope>NUCLEOTIDE SEQUENCE [LARGE SCALE GENOMIC DNA]</scope>
    <source>
        <strain evidence="1 2">DSM 20427</strain>
    </source>
</reference>
<gene>
    <name evidence="1" type="ORF">FHX68_2969</name>
</gene>
<dbReference type="Proteomes" id="UP000319804">
    <property type="component" value="Unassembled WGS sequence"/>
</dbReference>
<sequence length="328" mass="35743">MLIHEARAAIRSRAQIEAAGLSTREITARVRAGTLVRIDQGWYADATAWRDSYTEGRHLMRVVAADARRTGGSDLVYSHTAAAVIWRLPLFRIEPQRVHLSGRSASGHVLASTPTVARHEVAVPTADTVEREGLRCTSLPRTVADLLRGTSEETGLALADAAVRLRAYDERTGLYDEAAAEALRAQVAARLPRGGRGVRQARRILGLADGRAASPGESVSRLYLLDLGFAMPRLQVAIPGPAGRNYYVDFGLDDADAWGEYDGEGKYLDPRLRGAGVDAAQVVLEEKMREDWIRGTTHRRFPRWGKAHTVSAAALGARLAAFSVHPPR</sequence>
<comment type="caution">
    <text evidence="1">The sequence shown here is derived from an EMBL/GenBank/DDBJ whole genome shotgun (WGS) entry which is preliminary data.</text>
</comment>
<evidence type="ECO:0000313" key="1">
    <source>
        <dbReference type="EMBL" id="TQM90647.1"/>
    </source>
</evidence>
<dbReference type="AlphaFoldDB" id="A0A4Y3UQH7"/>
<name>A0A4Y3UQH7_9MICO</name>
<dbReference type="EMBL" id="VFPS01000007">
    <property type="protein sequence ID" value="TQM90647.1"/>
    <property type="molecule type" value="Genomic_DNA"/>
</dbReference>
<dbReference type="OrthoDB" id="5517693at2"/>
<keyword evidence="2" id="KW-1185">Reference proteome</keyword>
<proteinExistence type="predicted"/>
<evidence type="ECO:0000313" key="2">
    <source>
        <dbReference type="Proteomes" id="UP000319804"/>
    </source>
</evidence>
<accession>A0A4Y3UQH7</accession>
<organism evidence="1 2">
    <name type="scientific">Microbacterium lacticum</name>
    <dbReference type="NCBI Taxonomy" id="33885"/>
    <lineage>
        <taxon>Bacteria</taxon>
        <taxon>Bacillati</taxon>
        <taxon>Actinomycetota</taxon>
        <taxon>Actinomycetes</taxon>
        <taxon>Micrococcales</taxon>
        <taxon>Microbacteriaceae</taxon>
        <taxon>Microbacterium</taxon>
    </lineage>
</organism>
<dbReference type="RefSeq" id="WP_141380831.1">
    <property type="nucleotide sequence ID" value="NZ_BJNA01000035.1"/>
</dbReference>
<protein>
    <submittedName>
        <fullName evidence="1">Uncharacterized protein</fullName>
    </submittedName>
</protein>